<dbReference type="Proteomes" id="UP000320762">
    <property type="component" value="Unassembled WGS sequence"/>
</dbReference>
<organism evidence="1 2">
    <name type="scientific">Schizophyllum amplum</name>
    <dbReference type="NCBI Taxonomy" id="97359"/>
    <lineage>
        <taxon>Eukaryota</taxon>
        <taxon>Fungi</taxon>
        <taxon>Dikarya</taxon>
        <taxon>Basidiomycota</taxon>
        <taxon>Agaricomycotina</taxon>
        <taxon>Agaricomycetes</taxon>
        <taxon>Agaricomycetidae</taxon>
        <taxon>Agaricales</taxon>
        <taxon>Schizophyllaceae</taxon>
        <taxon>Schizophyllum</taxon>
    </lineage>
</organism>
<evidence type="ECO:0000313" key="2">
    <source>
        <dbReference type="Proteomes" id="UP000320762"/>
    </source>
</evidence>
<gene>
    <name evidence="1" type="ORF">BD626DRAFT_412515</name>
</gene>
<accession>A0A550BXC0</accession>
<feature type="non-terminal residue" evidence="1">
    <location>
        <position position="1"/>
    </location>
</feature>
<name>A0A550BXC0_9AGAR</name>
<dbReference type="OrthoDB" id="3265539at2759"/>
<evidence type="ECO:0000313" key="1">
    <source>
        <dbReference type="EMBL" id="TRM57182.1"/>
    </source>
</evidence>
<sequence length="58" mass="6538">ELVKKMQKQSATGMAKARALLILAVELSQLVHMRDRNPLAVWQDLQAVHRVRGFATVL</sequence>
<dbReference type="STRING" id="97359.A0A550BXC0"/>
<proteinExistence type="predicted"/>
<protein>
    <submittedName>
        <fullName evidence="1">Uncharacterized protein</fullName>
    </submittedName>
</protein>
<comment type="caution">
    <text evidence="1">The sequence shown here is derived from an EMBL/GenBank/DDBJ whole genome shotgun (WGS) entry which is preliminary data.</text>
</comment>
<dbReference type="AlphaFoldDB" id="A0A550BXC0"/>
<dbReference type="EMBL" id="VDMD01000051">
    <property type="protein sequence ID" value="TRM57182.1"/>
    <property type="molecule type" value="Genomic_DNA"/>
</dbReference>
<reference evidence="1 2" key="1">
    <citation type="journal article" date="2019" name="New Phytol.">
        <title>Comparative genomics reveals unique wood-decay strategies and fruiting body development in the Schizophyllaceae.</title>
        <authorList>
            <person name="Almasi E."/>
            <person name="Sahu N."/>
            <person name="Krizsan K."/>
            <person name="Balint B."/>
            <person name="Kovacs G.M."/>
            <person name="Kiss B."/>
            <person name="Cseklye J."/>
            <person name="Drula E."/>
            <person name="Henrissat B."/>
            <person name="Nagy I."/>
            <person name="Chovatia M."/>
            <person name="Adam C."/>
            <person name="LaButti K."/>
            <person name="Lipzen A."/>
            <person name="Riley R."/>
            <person name="Grigoriev I.V."/>
            <person name="Nagy L.G."/>
        </authorList>
    </citation>
    <scope>NUCLEOTIDE SEQUENCE [LARGE SCALE GENOMIC DNA]</scope>
    <source>
        <strain evidence="1 2">NL-1724</strain>
    </source>
</reference>
<keyword evidence="2" id="KW-1185">Reference proteome</keyword>